<keyword evidence="5" id="KW-0812">Transmembrane</keyword>
<dbReference type="Gene3D" id="3.30.565.10">
    <property type="entry name" value="Histidine kinase-like ATPase, C-terminal domain"/>
    <property type="match status" value="1"/>
</dbReference>
<evidence type="ECO:0000256" key="4">
    <source>
        <dbReference type="SAM" id="MobiDB-lite"/>
    </source>
</evidence>
<dbReference type="AlphaFoldDB" id="A0A7H2BKM9"/>
<keyword evidence="1" id="KW-0808">Transferase</keyword>
<feature type="transmembrane region" description="Helical" evidence="5">
    <location>
        <begin position="42"/>
        <end position="66"/>
    </location>
</feature>
<sequence length="441" mass="48980">MEQVRTGATKDLAQSLRTTPWRFPLPLASGQRHLAGPSSFGLIYAMEVFFSLLAVAILFQAFIPLTTNPLNFAWWHTIFVAAFLFHAAWLIYVGLRREYSAGSVAPAAYITYGAYVFWPFALTDNAYSAHPWCWLIGLYGMIVPLCMGGFKAIFLNVLGYSFALSFALIGGKLALGLPVEWAEVGTQVFYLATLATMLGTVFGVARIYAERSDVFYAETLAAQLQLTRTRDQSQDLQEFDKLVHDNVMAALLDASRSEGPIADRTRALARRAIGVLEEETNKVQPMRPVTFQELTEQIATGVYPWNSRLRFVSDDVELFPKANPSSPIPPEVARAFTHAVTEAVSNSARHSGTRTTQISVRTERRRPSGTARTADEVSYIYCTVTDHGQGFNMKNLDMRRMGVRVSMIRSMEEAGGQVTIKSAPYRGTEVTVQWPGEQDNA</sequence>
<feature type="transmembrane region" description="Helical" evidence="5">
    <location>
        <begin position="189"/>
        <end position="209"/>
    </location>
</feature>
<evidence type="ECO:0000256" key="3">
    <source>
        <dbReference type="ARBA" id="ARBA00023012"/>
    </source>
</evidence>
<evidence type="ECO:0000259" key="6">
    <source>
        <dbReference type="Pfam" id="PF02518"/>
    </source>
</evidence>
<gene>
    <name evidence="7" type="ORF">IDM48_01930</name>
</gene>
<keyword evidence="5" id="KW-0472">Membrane</keyword>
<keyword evidence="2" id="KW-0418">Kinase</keyword>
<dbReference type="GO" id="GO:0005524">
    <property type="term" value="F:ATP binding"/>
    <property type="evidence" value="ECO:0007669"/>
    <property type="project" value="UniProtKB-KW"/>
</dbReference>
<organism evidence="7 8">
    <name type="scientific">Rothia amarae</name>
    <dbReference type="NCBI Taxonomy" id="169480"/>
    <lineage>
        <taxon>Bacteria</taxon>
        <taxon>Bacillati</taxon>
        <taxon>Actinomycetota</taxon>
        <taxon>Actinomycetes</taxon>
        <taxon>Micrococcales</taxon>
        <taxon>Micrococcaceae</taxon>
        <taxon>Rothia</taxon>
    </lineage>
</organism>
<dbReference type="GO" id="GO:0016301">
    <property type="term" value="F:kinase activity"/>
    <property type="evidence" value="ECO:0007669"/>
    <property type="project" value="UniProtKB-KW"/>
</dbReference>
<reference evidence="7 8" key="1">
    <citation type="submission" date="2020-09" db="EMBL/GenBank/DDBJ databases">
        <title>Investigation of environmental microbe.</title>
        <authorList>
            <person name="Ou Y."/>
            <person name="Kang Q."/>
        </authorList>
    </citation>
    <scope>NUCLEOTIDE SEQUENCE [LARGE SCALE GENOMIC DNA]</scope>
    <source>
        <strain evidence="7 8">KJZ-9</strain>
    </source>
</reference>
<keyword evidence="5" id="KW-1133">Transmembrane helix</keyword>
<dbReference type="Proteomes" id="UP000516421">
    <property type="component" value="Chromosome"/>
</dbReference>
<evidence type="ECO:0000256" key="2">
    <source>
        <dbReference type="ARBA" id="ARBA00022777"/>
    </source>
</evidence>
<dbReference type="Pfam" id="PF02518">
    <property type="entry name" value="HATPase_c"/>
    <property type="match status" value="1"/>
</dbReference>
<dbReference type="GO" id="GO:0000160">
    <property type="term" value="P:phosphorelay signal transduction system"/>
    <property type="evidence" value="ECO:0007669"/>
    <property type="project" value="UniProtKB-KW"/>
</dbReference>
<name>A0A7H2BKM9_9MICC</name>
<dbReference type="KEGG" id="rama:IDM48_01930"/>
<accession>A0A7H2BKM9</accession>
<keyword evidence="3" id="KW-0902">Two-component regulatory system</keyword>
<dbReference type="RefSeq" id="WP_068169306.1">
    <property type="nucleotide sequence ID" value="NZ_CP061538.1"/>
</dbReference>
<dbReference type="InterPro" id="IPR050482">
    <property type="entry name" value="Sensor_HK_TwoCompSys"/>
</dbReference>
<evidence type="ECO:0000313" key="7">
    <source>
        <dbReference type="EMBL" id="QNV40225.1"/>
    </source>
</evidence>
<dbReference type="InterPro" id="IPR036890">
    <property type="entry name" value="HATPase_C_sf"/>
</dbReference>
<dbReference type="InterPro" id="IPR003594">
    <property type="entry name" value="HATPase_dom"/>
</dbReference>
<keyword evidence="8" id="KW-1185">Reference proteome</keyword>
<feature type="transmembrane region" description="Helical" evidence="5">
    <location>
        <begin position="157"/>
        <end position="177"/>
    </location>
</feature>
<dbReference type="PANTHER" id="PTHR24421">
    <property type="entry name" value="NITRATE/NITRITE SENSOR PROTEIN NARX-RELATED"/>
    <property type="match status" value="1"/>
</dbReference>
<proteinExistence type="predicted"/>
<protein>
    <submittedName>
        <fullName evidence="7">ATP-binding protein</fullName>
    </submittedName>
</protein>
<feature type="transmembrane region" description="Helical" evidence="5">
    <location>
        <begin position="129"/>
        <end position="150"/>
    </location>
</feature>
<dbReference type="PANTHER" id="PTHR24421:SF61">
    <property type="entry name" value="OXYGEN SENSOR HISTIDINE KINASE NREB"/>
    <property type="match status" value="1"/>
</dbReference>
<keyword evidence="7" id="KW-0547">Nucleotide-binding</keyword>
<dbReference type="SUPFAM" id="SSF55874">
    <property type="entry name" value="ATPase domain of HSP90 chaperone/DNA topoisomerase II/histidine kinase"/>
    <property type="match status" value="1"/>
</dbReference>
<feature type="region of interest" description="Disordered" evidence="4">
    <location>
        <begin position="344"/>
        <end position="372"/>
    </location>
</feature>
<feature type="transmembrane region" description="Helical" evidence="5">
    <location>
        <begin position="72"/>
        <end position="92"/>
    </location>
</feature>
<dbReference type="EMBL" id="CP061538">
    <property type="protein sequence ID" value="QNV40225.1"/>
    <property type="molecule type" value="Genomic_DNA"/>
</dbReference>
<feature type="compositionally biased region" description="Polar residues" evidence="4">
    <location>
        <begin position="344"/>
        <end position="360"/>
    </location>
</feature>
<keyword evidence="7" id="KW-0067">ATP-binding</keyword>
<evidence type="ECO:0000313" key="8">
    <source>
        <dbReference type="Proteomes" id="UP000516421"/>
    </source>
</evidence>
<feature type="transmembrane region" description="Helical" evidence="5">
    <location>
        <begin position="104"/>
        <end position="123"/>
    </location>
</feature>
<evidence type="ECO:0000256" key="1">
    <source>
        <dbReference type="ARBA" id="ARBA00022679"/>
    </source>
</evidence>
<evidence type="ECO:0000256" key="5">
    <source>
        <dbReference type="SAM" id="Phobius"/>
    </source>
</evidence>
<feature type="domain" description="Histidine kinase/HSP90-like ATPase" evidence="6">
    <location>
        <begin position="333"/>
        <end position="436"/>
    </location>
</feature>